<feature type="transmembrane region" description="Helical" evidence="1">
    <location>
        <begin position="12"/>
        <end position="29"/>
    </location>
</feature>
<evidence type="ECO:0000256" key="1">
    <source>
        <dbReference type="SAM" id="Phobius"/>
    </source>
</evidence>
<keyword evidence="1" id="KW-0472">Membrane</keyword>
<name>A0ABV7YYJ1_9BACT</name>
<evidence type="ECO:0000313" key="3">
    <source>
        <dbReference type="Proteomes" id="UP001595616"/>
    </source>
</evidence>
<accession>A0ABV7YYJ1</accession>
<protein>
    <recommendedName>
        <fullName evidence="4">Bacterial Pleckstrin homology domain-containing protein</fullName>
    </recommendedName>
</protein>
<keyword evidence="1" id="KW-0812">Transmembrane</keyword>
<dbReference type="EMBL" id="JBHRYQ010000001">
    <property type="protein sequence ID" value="MFC3811003.1"/>
    <property type="molecule type" value="Genomic_DNA"/>
</dbReference>
<gene>
    <name evidence="2" type="ORF">ACFOOI_10085</name>
</gene>
<organism evidence="2 3">
    <name type="scientific">Lacihabitans lacunae</name>
    <dbReference type="NCBI Taxonomy" id="1028214"/>
    <lineage>
        <taxon>Bacteria</taxon>
        <taxon>Pseudomonadati</taxon>
        <taxon>Bacteroidota</taxon>
        <taxon>Cytophagia</taxon>
        <taxon>Cytophagales</taxon>
        <taxon>Leadbetterellaceae</taxon>
        <taxon>Lacihabitans</taxon>
    </lineage>
</organism>
<sequence>METKFTETQRFTQWWLWVILIGVLLIPIYGIYKQMFLGEPFGDNPTSNIGLIVFFVTILGLVIGFRLIKLHTTVDAKGISFDFLPFSSKEILWSEVLTAEVIDYGFVGGYGVRLFTNYGTVYNIKGRIGLHVVLKSGDEFCLGTQKPDELKMLLNKLTILEV</sequence>
<evidence type="ECO:0000313" key="2">
    <source>
        <dbReference type="EMBL" id="MFC3811003.1"/>
    </source>
</evidence>
<keyword evidence="3" id="KW-1185">Reference proteome</keyword>
<proteinExistence type="predicted"/>
<reference evidence="3" key="1">
    <citation type="journal article" date="2019" name="Int. J. Syst. Evol. Microbiol.">
        <title>The Global Catalogue of Microorganisms (GCM) 10K type strain sequencing project: providing services to taxonomists for standard genome sequencing and annotation.</title>
        <authorList>
            <consortium name="The Broad Institute Genomics Platform"/>
            <consortium name="The Broad Institute Genome Sequencing Center for Infectious Disease"/>
            <person name="Wu L."/>
            <person name="Ma J."/>
        </authorList>
    </citation>
    <scope>NUCLEOTIDE SEQUENCE [LARGE SCALE GENOMIC DNA]</scope>
    <source>
        <strain evidence="3">CECT 7956</strain>
    </source>
</reference>
<dbReference type="RefSeq" id="WP_379837617.1">
    <property type="nucleotide sequence ID" value="NZ_JBHRYQ010000001.1"/>
</dbReference>
<comment type="caution">
    <text evidence="2">The sequence shown here is derived from an EMBL/GenBank/DDBJ whole genome shotgun (WGS) entry which is preliminary data.</text>
</comment>
<dbReference type="Proteomes" id="UP001595616">
    <property type="component" value="Unassembled WGS sequence"/>
</dbReference>
<feature type="transmembrane region" description="Helical" evidence="1">
    <location>
        <begin position="49"/>
        <end position="68"/>
    </location>
</feature>
<keyword evidence="1" id="KW-1133">Transmembrane helix</keyword>
<evidence type="ECO:0008006" key="4">
    <source>
        <dbReference type="Google" id="ProtNLM"/>
    </source>
</evidence>